<reference evidence="2 3" key="1">
    <citation type="submission" date="2021-06" db="EMBL/GenBank/DDBJ databases">
        <authorList>
            <person name="Palmer J.M."/>
        </authorList>
    </citation>
    <scope>NUCLEOTIDE SEQUENCE [LARGE SCALE GENOMIC DNA]</scope>
    <source>
        <strain evidence="3">if_2019</strain>
        <tissue evidence="2">Muscle</tissue>
    </source>
</reference>
<organism evidence="2 3">
    <name type="scientific">Ilyodon furcidens</name>
    <name type="common">goldbreast splitfin</name>
    <dbReference type="NCBI Taxonomy" id="33524"/>
    <lineage>
        <taxon>Eukaryota</taxon>
        <taxon>Metazoa</taxon>
        <taxon>Chordata</taxon>
        <taxon>Craniata</taxon>
        <taxon>Vertebrata</taxon>
        <taxon>Euteleostomi</taxon>
        <taxon>Actinopterygii</taxon>
        <taxon>Neopterygii</taxon>
        <taxon>Teleostei</taxon>
        <taxon>Neoteleostei</taxon>
        <taxon>Acanthomorphata</taxon>
        <taxon>Ovalentaria</taxon>
        <taxon>Atherinomorphae</taxon>
        <taxon>Cyprinodontiformes</taxon>
        <taxon>Goodeidae</taxon>
        <taxon>Ilyodon</taxon>
    </lineage>
</organism>
<dbReference type="Proteomes" id="UP001482620">
    <property type="component" value="Unassembled WGS sequence"/>
</dbReference>
<evidence type="ECO:0000313" key="3">
    <source>
        <dbReference type="Proteomes" id="UP001482620"/>
    </source>
</evidence>
<keyword evidence="3" id="KW-1185">Reference proteome</keyword>
<sequence length="191" mass="20896">MAPFPSSQLRACGKHLKNFSNPPTKRHRGRPAFTPAPAAASPCPASAEVLLQSRLSNQSSRTPGFDVLFYSGHRTIFPASFISSMDSLQHSLSSITQLLWEFASNSAMSAILLRSTRSSAPLTDIHHRNARPGSSLRVRCITSFSFLNCFLIHMPFKQCFPLLVYIQVDNILPYILTSHSVSAPNSAGAAH</sequence>
<name>A0ABV0U664_9TELE</name>
<proteinExistence type="predicted"/>
<dbReference type="EMBL" id="JAHRIQ010059626">
    <property type="protein sequence ID" value="MEQ2240693.1"/>
    <property type="molecule type" value="Genomic_DNA"/>
</dbReference>
<accession>A0ABV0U664</accession>
<gene>
    <name evidence="2" type="ORF">ILYODFUR_017815</name>
</gene>
<evidence type="ECO:0000313" key="2">
    <source>
        <dbReference type="EMBL" id="MEQ2240693.1"/>
    </source>
</evidence>
<feature type="compositionally biased region" description="Low complexity" evidence="1">
    <location>
        <begin position="31"/>
        <end position="40"/>
    </location>
</feature>
<evidence type="ECO:0000256" key="1">
    <source>
        <dbReference type="SAM" id="MobiDB-lite"/>
    </source>
</evidence>
<protein>
    <submittedName>
        <fullName evidence="2">Uncharacterized protein</fullName>
    </submittedName>
</protein>
<comment type="caution">
    <text evidence="2">The sequence shown here is derived from an EMBL/GenBank/DDBJ whole genome shotgun (WGS) entry which is preliminary data.</text>
</comment>
<feature type="region of interest" description="Disordered" evidence="1">
    <location>
        <begin position="15"/>
        <end position="40"/>
    </location>
</feature>